<organism evidence="2 3">
    <name type="scientific">Pseudonocardia yuanmonensis</name>
    <dbReference type="NCBI Taxonomy" id="1095914"/>
    <lineage>
        <taxon>Bacteria</taxon>
        <taxon>Bacillati</taxon>
        <taxon>Actinomycetota</taxon>
        <taxon>Actinomycetes</taxon>
        <taxon>Pseudonocardiales</taxon>
        <taxon>Pseudonocardiaceae</taxon>
        <taxon>Pseudonocardia</taxon>
    </lineage>
</organism>
<gene>
    <name evidence="2" type="ORF">GCM10023215_64580</name>
</gene>
<feature type="region of interest" description="Disordered" evidence="1">
    <location>
        <begin position="1"/>
        <end position="27"/>
    </location>
</feature>
<protein>
    <submittedName>
        <fullName evidence="2">Uncharacterized protein</fullName>
    </submittedName>
</protein>
<name>A0ABP8XS95_9PSEU</name>
<dbReference type="Proteomes" id="UP001500325">
    <property type="component" value="Unassembled WGS sequence"/>
</dbReference>
<accession>A0ABP8XS95</accession>
<evidence type="ECO:0000313" key="2">
    <source>
        <dbReference type="EMBL" id="GAA4712833.1"/>
    </source>
</evidence>
<reference evidence="3" key="1">
    <citation type="journal article" date="2019" name="Int. J. Syst. Evol. Microbiol.">
        <title>The Global Catalogue of Microorganisms (GCM) 10K type strain sequencing project: providing services to taxonomists for standard genome sequencing and annotation.</title>
        <authorList>
            <consortium name="The Broad Institute Genomics Platform"/>
            <consortium name="The Broad Institute Genome Sequencing Center for Infectious Disease"/>
            <person name="Wu L."/>
            <person name="Ma J."/>
        </authorList>
    </citation>
    <scope>NUCLEOTIDE SEQUENCE [LARGE SCALE GENOMIC DNA]</scope>
    <source>
        <strain evidence="3">JCM 18055</strain>
    </source>
</reference>
<keyword evidence="3" id="KW-1185">Reference proteome</keyword>
<sequence length="117" mass="13341">MPLPGSGNLHERHSRADLLNERHSRTDLLSERHSRADLLSERHSRADLLNERHRTALSCRPTEREHRSFDRGGRAAEDRQLLQVEQGWRRAEQCTGPGPRGVGSVTESVTRYGILRA</sequence>
<proteinExistence type="predicted"/>
<feature type="compositionally biased region" description="Basic and acidic residues" evidence="1">
    <location>
        <begin position="9"/>
        <end position="27"/>
    </location>
</feature>
<evidence type="ECO:0000256" key="1">
    <source>
        <dbReference type="SAM" id="MobiDB-lite"/>
    </source>
</evidence>
<comment type="caution">
    <text evidence="2">The sequence shown here is derived from an EMBL/GenBank/DDBJ whole genome shotgun (WGS) entry which is preliminary data.</text>
</comment>
<evidence type="ECO:0000313" key="3">
    <source>
        <dbReference type="Proteomes" id="UP001500325"/>
    </source>
</evidence>
<dbReference type="EMBL" id="BAABIC010000036">
    <property type="protein sequence ID" value="GAA4712833.1"/>
    <property type="molecule type" value="Genomic_DNA"/>
</dbReference>